<dbReference type="EMBL" id="BLLN01000003">
    <property type="protein sequence ID" value="GFH72787.1"/>
    <property type="molecule type" value="Genomic_DNA"/>
</dbReference>
<keyword evidence="4" id="KW-1185">Reference proteome</keyword>
<name>A0ABQ1CQY4_STRDI</name>
<evidence type="ECO:0008006" key="5">
    <source>
        <dbReference type="Google" id="ProtNLM"/>
    </source>
</evidence>
<evidence type="ECO:0000256" key="2">
    <source>
        <dbReference type="SAM" id="Phobius"/>
    </source>
</evidence>
<feature type="compositionally biased region" description="Polar residues" evidence="1">
    <location>
        <begin position="22"/>
        <end position="35"/>
    </location>
</feature>
<reference evidence="3 4" key="1">
    <citation type="submission" date="2020-02" db="EMBL/GenBank/DDBJ databases">
        <title>Whole genome shotgun sequence of Streptomyces diastaticus subsp. diastaticus NBRC 13412.</title>
        <authorList>
            <person name="Ichikawa N."/>
            <person name="Komaki H."/>
            <person name="Tamura T."/>
        </authorList>
    </citation>
    <scope>NUCLEOTIDE SEQUENCE [LARGE SCALE GENOMIC DNA]</scope>
    <source>
        <strain evidence="3 4">NBRC 13412</strain>
    </source>
</reference>
<evidence type="ECO:0000313" key="3">
    <source>
        <dbReference type="EMBL" id="GFH72787.1"/>
    </source>
</evidence>
<dbReference type="Proteomes" id="UP000472710">
    <property type="component" value="Unassembled WGS sequence"/>
</dbReference>
<accession>A0ABQ1CQY4</accession>
<feature type="transmembrane region" description="Helical" evidence="2">
    <location>
        <begin position="95"/>
        <end position="116"/>
    </location>
</feature>
<evidence type="ECO:0000313" key="4">
    <source>
        <dbReference type="Proteomes" id="UP000472710"/>
    </source>
</evidence>
<proteinExistence type="predicted"/>
<comment type="caution">
    <text evidence="3">The sequence shown here is derived from an EMBL/GenBank/DDBJ whole genome shotgun (WGS) entry which is preliminary data.</text>
</comment>
<feature type="transmembrane region" description="Helical" evidence="2">
    <location>
        <begin position="69"/>
        <end position="89"/>
    </location>
</feature>
<protein>
    <recommendedName>
        <fullName evidence="5">SpdD-like protein</fullName>
    </recommendedName>
</protein>
<organism evidence="3 4">
    <name type="scientific">Streptomyces diastaticus subsp. diastaticus</name>
    <dbReference type="NCBI Taxonomy" id="68040"/>
    <lineage>
        <taxon>Bacteria</taxon>
        <taxon>Bacillati</taxon>
        <taxon>Actinomycetota</taxon>
        <taxon>Actinomycetes</taxon>
        <taxon>Kitasatosporales</taxon>
        <taxon>Streptomycetaceae</taxon>
        <taxon>Streptomyces</taxon>
        <taxon>Streptomyces diastaticus group</taxon>
    </lineage>
</organism>
<keyword evidence="2" id="KW-1133">Transmembrane helix</keyword>
<sequence>MTASSVCTRPGPPEKDCGPLLQQRTTQSAVPSLFTSHRDKEKTISSASEGTPLPPVQSTAPEHLLTGHAALVLLAALMFGTIVGALTILTPAGPAAAVLAGLATAGASAPVLHKLIGP</sequence>
<feature type="region of interest" description="Disordered" evidence="1">
    <location>
        <begin position="1"/>
        <end position="60"/>
    </location>
</feature>
<gene>
    <name evidence="3" type="ORF">Sdia_35550</name>
</gene>
<evidence type="ECO:0000256" key="1">
    <source>
        <dbReference type="SAM" id="MobiDB-lite"/>
    </source>
</evidence>
<keyword evidence="2" id="KW-0472">Membrane</keyword>
<keyword evidence="2" id="KW-0812">Transmembrane</keyword>